<dbReference type="InterPro" id="IPR011991">
    <property type="entry name" value="ArsR-like_HTH"/>
</dbReference>
<comment type="caution">
    <text evidence="5">The sequence shown here is derived from an EMBL/GenBank/DDBJ whole genome shotgun (WGS) entry which is preliminary data.</text>
</comment>
<evidence type="ECO:0000259" key="4">
    <source>
        <dbReference type="PROSITE" id="PS50987"/>
    </source>
</evidence>
<dbReference type="CDD" id="cd00090">
    <property type="entry name" value="HTH_ARSR"/>
    <property type="match status" value="1"/>
</dbReference>
<dbReference type="GO" id="GO:0003677">
    <property type="term" value="F:DNA binding"/>
    <property type="evidence" value="ECO:0007669"/>
    <property type="project" value="UniProtKB-KW"/>
</dbReference>
<dbReference type="RefSeq" id="WP_018444013.1">
    <property type="nucleotide sequence ID" value="NZ_KB890218.1"/>
</dbReference>
<keyword evidence="2" id="KW-0238">DNA-binding</keyword>
<dbReference type="GO" id="GO:0003700">
    <property type="term" value="F:DNA-binding transcription factor activity"/>
    <property type="evidence" value="ECO:0007669"/>
    <property type="project" value="InterPro"/>
</dbReference>
<dbReference type="SMART" id="SM00418">
    <property type="entry name" value="HTH_ARSR"/>
    <property type="match status" value="1"/>
</dbReference>
<sequence length="100" mass="10978">MTIDIDAIHKALANPVRREILAWLKDPEANFPAQELPLDQGVCAGQINARVGLSQSTCSGHMATLQSAGLVTVKRIGQWCFFKRNEAVIQAFLDSLRSDL</sequence>
<evidence type="ECO:0000313" key="5">
    <source>
        <dbReference type="EMBL" id="PMS35788.1"/>
    </source>
</evidence>
<evidence type="ECO:0000256" key="2">
    <source>
        <dbReference type="ARBA" id="ARBA00023125"/>
    </source>
</evidence>
<keyword evidence="3" id="KW-0804">Transcription</keyword>
<dbReference type="PANTHER" id="PTHR33154:SF33">
    <property type="entry name" value="TRANSCRIPTIONAL REPRESSOR SDPR"/>
    <property type="match status" value="1"/>
</dbReference>
<reference evidence="5 6" key="1">
    <citation type="submission" date="2018-01" db="EMBL/GenBank/DDBJ databases">
        <title>Whole genome analyses suggest that Burkholderia sensu lato contains two further novel genera in the rhizoxinica-symbiotica group Mycetohabitans gen. nov., and Trinickia gen. nov.: implications for the evolution of diazotrophy and nodulation in the Burkholderiaceae.</title>
        <authorList>
            <person name="Estrada-de los Santos P."/>
            <person name="Palmer M."/>
            <person name="Chavez-Ramirez B."/>
            <person name="Beukes C."/>
            <person name="Steenkamp E.T."/>
            <person name="Hirsch A.M."/>
            <person name="Manyaka P."/>
            <person name="Maluk M."/>
            <person name="Lafos M."/>
            <person name="Crook M."/>
            <person name="Gross E."/>
            <person name="Simon M.F."/>
            <person name="Bueno dos Reis Junior F."/>
            <person name="Poole P.S."/>
            <person name="Venter S.N."/>
            <person name="James E.K."/>
        </authorList>
    </citation>
    <scope>NUCLEOTIDE SEQUENCE [LARGE SCALE GENOMIC DNA]</scope>
    <source>
        <strain evidence="5 6">JPY 581</strain>
    </source>
</reference>
<dbReference type="EMBL" id="PNYC01000009">
    <property type="protein sequence ID" value="PMS35788.1"/>
    <property type="molecule type" value="Genomic_DNA"/>
</dbReference>
<dbReference type="OrthoDB" id="9790747at2"/>
<evidence type="ECO:0000256" key="1">
    <source>
        <dbReference type="ARBA" id="ARBA00023015"/>
    </source>
</evidence>
<organism evidence="5 6">
    <name type="scientific">Trinickia symbiotica</name>
    <dbReference type="NCBI Taxonomy" id="863227"/>
    <lineage>
        <taxon>Bacteria</taxon>
        <taxon>Pseudomonadati</taxon>
        <taxon>Pseudomonadota</taxon>
        <taxon>Betaproteobacteria</taxon>
        <taxon>Burkholderiales</taxon>
        <taxon>Burkholderiaceae</taxon>
        <taxon>Trinickia</taxon>
    </lineage>
</organism>
<dbReference type="SUPFAM" id="SSF46785">
    <property type="entry name" value="Winged helix' DNA-binding domain"/>
    <property type="match status" value="1"/>
</dbReference>
<dbReference type="STRING" id="863227.GCA_000373005_05398"/>
<evidence type="ECO:0000313" key="6">
    <source>
        <dbReference type="Proteomes" id="UP000235777"/>
    </source>
</evidence>
<evidence type="ECO:0000256" key="3">
    <source>
        <dbReference type="ARBA" id="ARBA00023163"/>
    </source>
</evidence>
<accession>A0A2N7X203</accession>
<dbReference type="Gene3D" id="1.10.10.10">
    <property type="entry name" value="Winged helix-like DNA-binding domain superfamily/Winged helix DNA-binding domain"/>
    <property type="match status" value="1"/>
</dbReference>
<feature type="domain" description="HTH arsR-type" evidence="4">
    <location>
        <begin position="1"/>
        <end position="100"/>
    </location>
</feature>
<keyword evidence="6" id="KW-1185">Reference proteome</keyword>
<gene>
    <name evidence="5" type="ORF">C0Z20_15730</name>
</gene>
<dbReference type="InterPro" id="IPR036388">
    <property type="entry name" value="WH-like_DNA-bd_sf"/>
</dbReference>
<dbReference type="AlphaFoldDB" id="A0A2N7X203"/>
<dbReference type="InterPro" id="IPR051081">
    <property type="entry name" value="HTH_MetalResp_TranReg"/>
</dbReference>
<name>A0A2N7X203_9BURK</name>
<keyword evidence="1" id="KW-0805">Transcription regulation</keyword>
<dbReference type="PROSITE" id="PS50987">
    <property type="entry name" value="HTH_ARSR_2"/>
    <property type="match status" value="1"/>
</dbReference>
<dbReference type="PANTHER" id="PTHR33154">
    <property type="entry name" value="TRANSCRIPTIONAL REGULATOR, ARSR FAMILY"/>
    <property type="match status" value="1"/>
</dbReference>
<dbReference type="InterPro" id="IPR036390">
    <property type="entry name" value="WH_DNA-bd_sf"/>
</dbReference>
<dbReference type="Proteomes" id="UP000235777">
    <property type="component" value="Unassembled WGS sequence"/>
</dbReference>
<proteinExistence type="predicted"/>
<protein>
    <submittedName>
        <fullName evidence="5">Transcriptional regulator</fullName>
    </submittedName>
</protein>
<dbReference type="InterPro" id="IPR001845">
    <property type="entry name" value="HTH_ArsR_DNA-bd_dom"/>
</dbReference>